<dbReference type="InterPro" id="IPR036108">
    <property type="entry name" value="4pyrrol_syn_uPrphyn_synt_sf"/>
</dbReference>
<keyword evidence="2" id="KW-0456">Lyase</keyword>
<protein>
    <submittedName>
        <fullName evidence="2">Uroporphyrinogen-III synthase</fullName>
        <ecNumber evidence="2">4.2.1.75</ecNumber>
    </submittedName>
</protein>
<dbReference type="RefSeq" id="WP_281464287.1">
    <property type="nucleotide sequence ID" value="NZ_CP124535.1"/>
</dbReference>
<dbReference type="GO" id="GO:0004852">
    <property type="term" value="F:uroporphyrinogen-III synthase activity"/>
    <property type="evidence" value="ECO:0007669"/>
    <property type="project" value="UniProtKB-EC"/>
</dbReference>
<feature type="domain" description="Tetrapyrrole biosynthesis uroporphyrinogen III synthase" evidence="1">
    <location>
        <begin position="55"/>
        <end position="231"/>
    </location>
</feature>
<evidence type="ECO:0000259" key="1">
    <source>
        <dbReference type="Pfam" id="PF02602"/>
    </source>
</evidence>
<dbReference type="Pfam" id="PF02602">
    <property type="entry name" value="HEM4"/>
    <property type="match status" value="1"/>
</dbReference>
<dbReference type="EC" id="4.2.1.75" evidence="2"/>
<evidence type="ECO:0000313" key="2">
    <source>
        <dbReference type="EMBL" id="WGV15156.1"/>
    </source>
</evidence>
<accession>A0ABY8Q506</accession>
<dbReference type="InterPro" id="IPR003754">
    <property type="entry name" value="4pyrrol_synth_uPrphyn_synth"/>
</dbReference>
<dbReference type="Gene3D" id="3.40.50.10090">
    <property type="match status" value="2"/>
</dbReference>
<reference evidence="2 3" key="1">
    <citation type="submission" date="2023-04" db="EMBL/GenBank/DDBJ databases">
        <title>YMD61, complete Genome.</title>
        <authorList>
            <person name="Zhang J."/>
        </authorList>
    </citation>
    <scope>NUCLEOTIDE SEQUENCE [LARGE SCALE GENOMIC DNA]</scope>
    <source>
        <strain evidence="2 3">YMD61</strain>
    </source>
</reference>
<keyword evidence="3" id="KW-1185">Reference proteome</keyword>
<name>A0ABY8Q506_9RHOB</name>
<sequence>MALQSRPLPLLLTRPAAQGERFAAQIATRMPGRFNLILTPLMAPSFFSPDLPDPPWSSVILTSETGVEATSRLAQAGHIFPPRAWCVGDRTAKVARSAGFDALSAQGDAEALIALILASDDQGPFLHLRGRDARGDIAPRLAAHGRPAHAAIVYAQDPQPLTAIALNALAGPGPVVVPLFSPRSAAVLTAQGPFSAPLWIVAISDATARAAASLAPKRLMVAERPDADAMATAVETIVNNPAS</sequence>
<dbReference type="EMBL" id="CP124535">
    <property type="protein sequence ID" value="WGV15156.1"/>
    <property type="molecule type" value="Genomic_DNA"/>
</dbReference>
<dbReference type="SUPFAM" id="SSF69618">
    <property type="entry name" value="HemD-like"/>
    <property type="match status" value="1"/>
</dbReference>
<dbReference type="Proteomes" id="UP001230978">
    <property type="component" value="Chromosome"/>
</dbReference>
<organism evidence="2 3">
    <name type="scientific">Fuscovulum ytuae</name>
    <dbReference type="NCBI Taxonomy" id="3042299"/>
    <lineage>
        <taxon>Bacteria</taxon>
        <taxon>Pseudomonadati</taxon>
        <taxon>Pseudomonadota</taxon>
        <taxon>Alphaproteobacteria</taxon>
        <taxon>Rhodobacterales</taxon>
        <taxon>Paracoccaceae</taxon>
        <taxon>Fuscovulum</taxon>
    </lineage>
</organism>
<proteinExistence type="predicted"/>
<gene>
    <name evidence="2" type="ORF">QF092_12825</name>
</gene>
<evidence type="ECO:0000313" key="3">
    <source>
        <dbReference type="Proteomes" id="UP001230978"/>
    </source>
</evidence>
<dbReference type="CDD" id="cd06578">
    <property type="entry name" value="HemD"/>
    <property type="match status" value="1"/>
</dbReference>